<dbReference type="AlphaFoldDB" id="E9GH14"/>
<dbReference type="EMBL" id="GL732544">
    <property type="protein sequence ID" value="EFX81122.1"/>
    <property type="molecule type" value="Genomic_DNA"/>
</dbReference>
<organism evidence="1 2">
    <name type="scientific">Daphnia pulex</name>
    <name type="common">Water flea</name>
    <dbReference type="NCBI Taxonomy" id="6669"/>
    <lineage>
        <taxon>Eukaryota</taxon>
        <taxon>Metazoa</taxon>
        <taxon>Ecdysozoa</taxon>
        <taxon>Arthropoda</taxon>
        <taxon>Crustacea</taxon>
        <taxon>Branchiopoda</taxon>
        <taxon>Diplostraca</taxon>
        <taxon>Cladocera</taxon>
        <taxon>Anomopoda</taxon>
        <taxon>Daphniidae</taxon>
        <taxon>Daphnia</taxon>
    </lineage>
</organism>
<proteinExistence type="predicted"/>
<dbReference type="HOGENOM" id="CLU_1035341_0_0_1"/>
<accession>E9GH14</accession>
<name>E9GH14_DAPPU</name>
<dbReference type="Proteomes" id="UP000000305">
    <property type="component" value="Unassembled WGS sequence"/>
</dbReference>
<dbReference type="OrthoDB" id="10034966at2759"/>
<gene>
    <name evidence="1" type="ORF">DAPPUDRAFT_317807</name>
</gene>
<keyword evidence="2" id="KW-1185">Reference proteome</keyword>
<protein>
    <submittedName>
        <fullName evidence="1">Uncharacterized protein</fullName>
    </submittedName>
</protein>
<reference evidence="1 2" key="1">
    <citation type="journal article" date="2011" name="Science">
        <title>The ecoresponsive genome of Daphnia pulex.</title>
        <authorList>
            <person name="Colbourne J.K."/>
            <person name="Pfrender M.E."/>
            <person name="Gilbert D."/>
            <person name="Thomas W.K."/>
            <person name="Tucker A."/>
            <person name="Oakley T.H."/>
            <person name="Tokishita S."/>
            <person name="Aerts A."/>
            <person name="Arnold G.J."/>
            <person name="Basu M.K."/>
            <person name="Bauer D.J."/>
            <person name="Caceres C.E."/>
            <person name="Carmel L."/>
            <person name="Casola C."/>
            <person name="Choi J.H."/>
            <person name="Detter J.C."/>
            <person name="Dong Q."/>
            <person name="Dusheyko S."/>
            <person name="Eads B.D."/>
            <person name="Frohlich T."/>
            <person name="Geiler-Samerotte K.A."/>
            <person name="Gerlach D."/>
            <person name="Hatcher P."/>
            <person name="Jogdeo S."/>
            <person name="Krijgsveld J."/>
            <person name="Kriventseva E.V."/>
            <person name="Kultz D."/>
            <person name="Laforsch C."/>
            <person name="Lindquist E."/>
            <person name="Lopez J."/>
            <person name="Manak J.R."/>
            <person name="Muller J."/>
            <person name="Pangilinan J."/>
            <person name="Patwardhan R.P."/>
            <person name="Pitluck S."/>
            <person name="Pritham E.J."/>
            <person name="Rechtsteiner A."/>
            <person name="Rho M."/>
            <person name="Rogozin I.B."/>
            <person name="Sakarya O."/>
            <person name="Salamov A."/>
            <person name="Schaack S."/>
            <person name="Shapiro H."/>
            <person name="Shiga Y."/>
            <person name="Skalitzky C."/>
            <person name="Smith Z."/>
            <person name="Souvorov A."/>
            <person name="Sung W."/>
            <person name="Tang Z."/>
            <person name="Tsuchiya D."/>
            <person name="Tu H."/>
            <person name="Vos H."/>
            <person name="Wang M."/>
            <person name="Wolf Y.I."/>
            <person name="Yamagata H."/>
            <person name="Yamada T."/>
            <person name="Ye Y."/>
            <person name="Shaw J.R."/>
            <person name="Andrews J."/>
            <person name="Crease T.J."/>
            <person name="Tang H."/>
            <person name="Lucas S.M."/>
            <person name="Robertson H.M."/>
            <person name="Bork P."/>
            <person name="Koonin E.V."/>
            <person name="Zdobnov E.M."/>
            <person name="Grigoriev I.V."/>
            <person name="Lynch M."/>
            <person name="Boore J.L."/>
        </authorList>
    </citation>
    <scope>NUCLEOTIDE SEQUENCE [LARGE SCALE GENOMIC DNA]</scope>
</reference>
<evidence type="ECO:0000313" key="1">
    <source>
        <dbReference type="EMBL" id="EFX81122.1"/>
    </source>
</evidence>
<dbReference type="KEGG" id="dpx:DAPPUDRAFT_317807"/>
<sequence>MPSFDENILPLHEIINEPADISNADSDDNVTLYHDAQTLEPLDISVGGNNKKTDDEWKSGILLTGNQRYFMTFEALSFFDNSMEEYAERKLNQLKEKLSKILPLPILESLEYISVMQESEKTQNYEATITRHALEQSWSRNFPTVNPLKVSLTEKSRRFTWNGKKSKRTKGIGLKKNIAELEKKGYVVPFLEALKQFLSIRVVHEAVVKTFESYSKETNGHYSDVSDGSYVRSNPVLVEGRGEVLLFQIHADDVELSNPLGRKKGKHKV</sequence>
<evidence type="ECO:0000313" key="2">
    <source>
        <dbReference type="Proteomes" id="UP000000305"/>
    </source>
</evidence>
<dbReference type="InParanoid" id="E9GH14"/>